<proteinExistence type="predicted"/>
<reference evidence="2 3" key="1">
    <citation type="submission" date="2017-06" db="EMBL/GenBank/DDBJ databases">
        <title>Draft genome of Pseudomonas nitroreducens DF05.</title>
        <authorList>
            <person name="Iyer R."/>
        </authorList>
    </citation>
    <scope>NUCLEOTIDE SEQUENCE [LARGE SCALE GENOMIC DNA]</scope>
    <source>
        <strain evidence="2 3">DF05</strain>
    </source>
</reference>
<dbReference type="EMBL" id="NJBA01000004">
    <property type="protein sequence ID" value="OWP50697.1"/>
    <property type="molecule type" value="Genomic_DNA"/>
</dbReference>
<sequence length="192" mass="21760">MDIAEFKWAAVVFGMLLGLGITRVLSSVVAAIRSRRTAGMDWVALAWAACVFATQLEQWWAFADFSQIVKQWTFLTFLTLISSPLLLYFTAALILPNHELKPGEDPRELFSQHGRWALMFIALYYVLNLVETQYFWHESLLNGWAGLNLLLIVLPLLAFFAHDRRARLIALCNLGLTGVFIFVDISIPVPVD</sequence>
<feature type="transmembrane region" description="Helical" evidence="1">
    <location>
        <begin position="42"/>
        <end position="62"/>
    </location>
</feature>
<organism evidence="2 3">
    <name type="scientific">Pseudomonas nitroreducens</name>
    <dbReference type="NCBI Taxonomy" id="46680"/>
    <lineage>
        <taxon>Bacteria</taxon>
        <taxon>Pseudomonadati</taxon>
        <taxon>Pseudomonadota</taxon>
        <taxon>Gammaproteobacteria</taxon>
        <taxon>Pseudomonadales</taxon>
        <taxon>Pseudomonadaceae</taxon>
        <taxon>Pseudomonas</taxon>
    </lineage>
</organism>
<name>A0A2D0AF68_PSENT</name>
<evidence type="ECO:0000256" key="1">
    <source>
        <dbReference type="SAM" id="Phobius"/>
    </source>
</evidence>
<dbReference type="Proteomes" id="UP000198145">
    <property type="component" value="Unassembled WGS sequence"/>
</dbReference>
<dbReference type="AlphaFoldDB" id="A0A2D0AF68"/>
<gene>
    <name evidence="2" type="ORF">CEG18_14285</name>
</gene>
<keyword evidence="1" id="KW-1133">Transmembrane helix</keyword>
<evidence type="ECO:0000313" key="3">
    <source>
        <dbReference type="Proteomes" id="UP000198145"/>
    </source>
</evidence>
<feature type="transmembrane region" description="Helical" evidence="1">
    <location>
        <begin position="6"/>
        <end position="30"/>
    </location>
</feature>
<keyword evidence="1" id="KW-0812">Transmembrane</keyword>
<feature type="transmembrane region" description="Helical" evidence="1">
    <location>
        <begin position="74"/>
        <end position="95"/>
    </location>
</feature>
<comment type="caution">
    <text evidence="2">The sequence shown here is derived from an EMBL/GenBank/DDBJ whole genome shotgun (WGS) entry which is preliminary data.</text>
</comment>
<dbReference type="RefSeq" id="WP_088418050.1">
    <property type="nucleotide sequence ID" value="NZ_NJBA01000004.1"/>
</dbReference>
<feature type="transmembrane region" description="Helical" evidence="1">
    <location>
        <begin position="116"/>
        <end position="136"/>
    </location>
</feature>
<accession>A0A2D0AF68</accession>
<feature type="transmembrane region" description="Helical" evidence="1">
    <location>
        <begin position="168"/>
        <end position="189"/>
    </location>
</feature>
<keyword evidence="1" id="KW-0472">Membrane</keyword>
<protein>
    <submittedName>
        <fullName evidence="2">Uncharacterized protein</fullName>
    </submittedName>
</protein>
<evidence type="ECO:0000313" key="2">
    <source>
        <dbReference type="EMBL" id="OWP50697.1"/>
    </source>
</evidence>
<feature type="transmembrane region" description="Helical" evidence="1">
    <location>
        <begin position="142"/>
        <end position="161"/>
    </location>
</feature>